<dbReference type="GO" id="GO:0016887">
    <property type="term" value="F:ATP hydrolysis activity"/>
    <property type="evidence" value="ECO:0007669"/>
    <property type="project" value="InterPro"/>
</dbReference>
<keyword evidence="8 9" id="KW-0472">Membrane</keyword>
<sequence length="593" mass="66093">MIRQFKQLWSILSLEQRRRLGFLQIMVVAISVFELVTIGMIAGFMGVVSDNNKLDSYLDYLNITLPEGIAFSSVLLSISCLILISLTVSSLLSVVMTKKINQISLGFGHELTSRLFSFYQTRDWIYYVKNNSSSLSNNVLIETARLVGAVIVPAVNMVSRLVFILLISMAIFSYDIDTSLFVILFFVSSYVLISAVLKKRLQRNGNLVSEANQLKSKIVKEAFANTKSAILLDKRQYFIDSFEKQSLQQSRAQASTMTIAGAPRYMMEWLAYVSMIMIIILNLIIKGEDFSTILPLLTIYGLAAFKLLPSLQQVYNNLAMIKGNISVVGILKSDMSLSAIKIKPEGTAISIPFEHSLEVSQGCFSYDCNDRLALDTINLKINKFEKIGVVGHSGSGKSTLIDVLCGLLSLNSGQLRADGTSIEELSAWHHNISYVPQSVSLLDSTIAENIAFGVDYTEIDWTKLNKAVELSCLTELVNSFSEGINSHLGENGIQISGGQRQRISIARALYAESEILIFDEATSALDGITENQIMESIEKLSGKKTIVMIAHRLKTIKNCDRIYFMEKGEIVDEGNYQYLIENNAHFREMDKFS</sequence>
<dbReference type="SMART" id="SM00382">
    <property type="entry name" value="AAA"/>
    <property type="match status" value="1"/>
</dbReference>
<dbReference type="InterPro" id="IPR003593">
    <property type="entry name" value="AAA+_ATPase"/>
</dbReference>
<comment type="subcellular location">
    <subcellularLocation>
        <location evidence="1">Cell membrane</location>
        <topology evidence="1">Multi-pass membrane protein</topology>
    </subcellularLocation>
</comment>
<feature type="transmembrane region" description="Helical" evidence="9">
    <location>
        <begin position="269"/>
        <end position="285"/>
    </location>
</feature>
<feature type="domain" description="ABC transmembrane type-1" evidence="11">
    <location>
        <begin position="25"/>
        <end position="323"/>
    </location>
</feature>
<keyword evidence="5" id="KW-0547">Nucleotide-binding</keyword>
<evidence type="ECO:0000313" key="12">
    <source>
        <dbReference type="EMBL" id="PMJ65738.1"/>
    </source>
</evidence>
<evidence type="ECO:0000256" key="3">
    <source>
        <dbReference type="ARBA" id="ARBA00022475"/>
    </source>
</evidence>
<dbReference type="InterPro" id="IPR003439">
    <property type="entry name" value="ABC_transporter-like_ATP-bd"/>
</dbReference>
<feature type="transmembrane region" description="Helical" evidence="9">
    <location>
        <begin position="178"/>
        <end position="197"/>
    </location>
</feature>
<dbReference type="InterPro" id="IPR027417">
    <property type="entry name" value="P-loop_NTPase"/>
</dbReference>
<evidence type="ECO:0000256" key="2">
    <source>
        <dbReference type="ARBA" id="ARBA00022448"/>
    </source>
</evidence>
<evidence type="ECO:0000259" key="11">
    <source>
        <dbReference type="PROSITE" id="PS50929"/>
    </source>
</evidence>
<dbReference type="GO" id="GO:0140359">
    <property type="term" value="F:ABC-type transporter activity"/>
    <property type="evidence" value="ECO:0007669"/>
    <property type="project" value="InterPro"/>
</dbReference>
<dbReference type="FunFam" id="3.40.50.300:FF:000854">
    <property type="entry name" value="Multidrug ABC transporter ATP-binding protein"/>
    <property type="match status" value="1"/>
</dbReference>
<evidence type="ECO:0000256" key="1">
    <source>
        <dbReference type="ARBA" id="ARBA00004651"/>
    </source>
</evidence>
<dbReference type="RefSeq" id="WP_076676104.1">
    <property type="nucleotide sequence ID" value="NZ_CAWMVP010000013.1"/>
</dbReference>
<accession>A0A2N7FBB5</accession>
<evidence type="ECO:0000256" key="5">
    <source>
        <dbReference type="ARBA" id="ARBA00022741"/>
    </source>
</evidence>
<dbReference type="AlphaFoldDB" id="A0A2N7FBB5"/>
<dbReference type="PROSITE" id="PS50893">
    <property type="entry name" value="ABC_TRANSPORTER_2"/>
    <property type="match status" value="1"/>
</dbReference>
<evidence type="ECO:0000256" key="7">
    <source>
        <dbReference type="ARBA" id="ARBA00022989"/>
    </source>
</evidence>
<evidence type="ECO:0000256" key="9">
    <source>
        <dbReference type="SAM" id="Phobius"/>
    </source>
</evidence>
<keyword evidence="6" id="KW-0067">ATP-binding</keyword>
<dbReference type="SUPFAM" id="SSF90123">
    <property type="entry name" value="ABC transporter transmembrane region"/>
    <property type="match status" value="1"/>
</dbReference>
<dbReference type="Gene3D" id="3.40.50.300">
    <property type="entry name" value="P-loop containing nucleotide triphosphate hydrolases"/>
    <property type="match status" value="1"/>
</dbReference>
<name>A0A2N7FBB5_VIBSP</name>
<dbReference type="PANTHER" id="PTHR24221:SF632">
    <property type="entry name" value="ATP-DEPENDENT LIPID A-CORE FLIPPASE"/>
    <property type="match status" value="1"/>
</dbReference>
<organism evidence="12 13">
    <name type="scientific">Vibrio splendidus</name>
    <dbReference type="NCBI Taxonomy" id="29497"/>
    <lineage>
        <taxon>Bacteria</taxon>
        <taxon>Pseudomonadati</taxon>
        <taxon>Pseudomonadota</taxon>
        <taxon>Gammaproteobacteria</taxon>
        <taxon>Vibrionales</taxon>
        <taxon>Vibrionaceae</taxon>
        <taxon>Vibrio</taxon>
    </lineage>
</organism>
<keyword evidence="2" id="KW-0813">Transport</keyword>
<keyword evidence="4 9" id="KW-0812">Transmembrane</keyword>
<dbReference type="GO" id="GO:0034040">
    <property type="term" value="F:ATPase-coupled lipid transmembrane transporter activity"/>
    <property type="evidence" value="ECO:0007669"/>
    <property type="project" value="TreeGrafter"/>
</dbReference>
<evidence type="ECO:0000256" key="6">
    <source>
        <dbReference type="ARBA" id="ARBA00022840"/>
    </source>
</evidence>
<reference evidence="13" key="1">
    <citation type="submission" date="2016-07" db="EMBL/GenBank/DDBJ databases">
        <title>Nontailed viruses are major unrecognized killers of bacteria in the ocean.</title>
        <authorList>
            <person name="Kauffman K."/>
            <person name="Hussain F."/>
            <person name="Yang J."/>
            <person name="Arevalo P."/>
            <person name="Brown J."/>
            <person name="Cutler M."/>
            <person name="Kelly L."/>
            <person name="Polz M.F."/>
        </authorList>
    </citation>
    <scope>NUCLEOTIDE SEQUENCE [LARGE SCALE GENOMIC DNA]</scope>
    <source>
        <strain evidence="13">10N.261.55.E11</strain>
    </source>
</reference>
<dbReference type="InterPro" id="IPR017871">
    <property type="entry name" value="ABC_transporter-like_CS"/>
</dbReference>
<dbReference type="Pfam" id="PF00005">
    <property type="entry name" value="ABC_tran"/>
    <property type="match status" value="1"/>
</dbReference>
<dbReference type="Proteomes" id="UP000235330">
    <property type="component" value="Unassembled WGS sequence"/>
</dbReference>
<evidence type="ECO:0000259" key="10">
    <source>
        <dbReference type="PROSITE" id="PS50893"/>
    </source>
</evidence>
<proteinExistence type="predicted"/>
<gene>
    <name evidence="12" type="ORF">BCU17_19850</name>
</gene>
<dbReference type="SUPFAM" id="SSF52540">
    <property type="entry name" value="P-loop containing nucleoside triphosphate hydrolases"/>
    <property type="match status" value="1"/>
</dbReference>
<comment type="caution">
    <text evidence="12">The sequence shown here is derived from an EMBL/GenBank/DDBJ whole genome shotgun (WGS) entry which is preliminary data.</text>
</comment>
<keyword evidence="3" id="KW-1003">Cell membrane</keyword>
<evidence type="ECO:0000313" key="13">
    <source>
        <dbReference type="Proteomes" id="UP000235330"/>
    </source>
</evidence>
<protein>
    <recommendedName>
        <fullName evidence="14">ABC transporter ATP-binding protein</fullName>
    </recommendedName>
</protein>
<dbReference type="InterPro" id="IPR011527">
    <property type="entry name" value="ABC1_TM_dom"/>
</dbReference>
<dbReference type="PANTHER" id="PTHR24221">
    <property type="entry name" value="ATP-BINDING CASSETTE SUB-FAMILY B"/>
    <property type="match status" value="1"/>
</dbReference>
<dbReference type="OrthoDB" id="9806127at2"/>
<feature type="transmembrane region" description="Helical" evidence="9">
    <location>
        <begin position="146"/>
        <end position="172"/>
    </location>
</feature>
<dbReference type="EMBL" id="MCWU01000025">
    <property type="protein sequence ID" value="PMJ65738.1"/>
    <property type="molecule type" value="Genomic_DNA"/>
</dbReference>
<keyword evidence="7 9" id="KW-1133">Transmembrane helix</keyword>
<evidence type="ECO:0000256" key="4">
    <source>
        <dbReference type="ARBA" id="ARBA00022692"/>
    </source>
</evidence>
<dbReference type="PROSITE" id="PS50929">
    <property type="entry name" value="ABC_TM1F"/>
    <property type="match status" value="1"/>
</dbReference>
<evidence type="ECO:0008006" key="14">
    <source>
        <dbReference type="Google" id="ProtNLM"/>
    </source>
</evidence>
<dbReference type="InterPro" id="IPR036640">
    <property type="entry name" value="ABC1_TM_sf"/>
</dbReference>
<feature type="transmembrane region" description="Helical" evidence="9">
    <location>
        <begin position="21"/>
        <end position="48"/>
    </location>
</feature>
<dbReference type="PROSITE" id="PS00211">
    <property type="entry name" value="ABC_TRANSPORTER_1"/>
    <property type="match status" value="1"/>
</dbReference>
<evidence type="ECO:0000256" key="8">
    <source>
        <dbReference type="ARBA" id="ARBA00023136"/>
    </source>
</evidence>
<dbReference type="InterPro" id="IPR039421">
    <property type="entry name" value="Type_1_exporter"/>
</dbReference>
<dbReference type="GO" id="GO:0005886">
    <property type="term" value="C:plasma membrane"/>
    <property type="evidence" value="ECO:0007669"/>
    <property type="project" value="UniProtKB-SubCell"/>
</dbReference>
<feature type="transmembrane region" description="Helical" evidence="9">
    <location>
        <begin position="68"/>
        <end position="95"/>
    </location>
</feature>
<dbReference type="Gene3D" id="1.20.1560.10">
    <property type="entry name" value="ABC transporter type 1, transmembrane domain"/>
    <property type="match status" value="1"/>
</dbReference>
<feature type="domain" description="ABC transporter" evidence="10">
    <location>
        <begin position="357"/>
        <end position="592"/>
    </location>
</feature>
<dbReference type="GO" id="GO:0005524">
    <property type="term" value="F:ATP binding"/>
    <property type="evidence" value="ECO:0007669"/>
    <property type="project" value="UniProtKB-KW"/>
</dbReference>